<name>A0A6F9DBX0_9ASCI</name>
<dbReference type="InterPro" id="IPR049554">
    <property type="entry name" value="DNMT3_ADD_PHD"/>
</dbReference>
<dbReference type="InterPro" id="IPR018117">
    <property type="entry name" value="C5_DNA_meth_AS"/>
</dbReference>
<reference evidence="13" key="1">
    <citation type="submission" date="2020-04" db="EMBL/GenBank/DDBJ databases">
        <authorList>
            <person name="Neveu A P."/>
        </authorList>
    </citation>
    <scope>NUCLEOTIDE SEQUENCE</scope>
    <source>
        <tissue evidence="13">Whole embryo</tissue>
    </source>
</reference>
<keyword evidence="8" id="KW-0863">Zinc-finger</keyword>
<dbReference type="PROSITE" id="PS51679">
    <property type="entry name" value="SAM_MT_C5"/>
    <property type="match status" value="1"/>
</dbReference>
<evidence type="ECO:0000256" key="8">
    <source>
        <dbReference type="ARBA" id="ARBA00022771"/>
    </source>
</evidence>
<keyword evidence="3" id="KW-0678">Repressor</keyword>
<evidence type="ECO:0000313" key="13">
    <source>
        <dbReference type="EMBL" id="CAB3239297.1"/>
    </source>
</evidence>
<dbReference type="PROSITE" id="PS00094">
    <property type="entry name" value="C5_MTASE_1"/>
    <property type="match status" value="1"/>
</dbReference>
<evidence type="ECO:0000256" key="7">
    <source>
        <dbReference type="ARBA" id="ARBA00022723"/>
    </source>
</evidence>
<dbReference type="Pfam" id="PF17980">
    <property type="entry name" value="ADD_DNMT3"/>
    <property type="match status" value="1"/>
</dbReference>
<keyword evidence="5 11" id="KW-0808">Transferase</keyword>
<evidence type="ECO:0000256" key="11">
    <source>
        <dbReference type="PROSITE-ProRule" id="PRU01016"/>
    </source>
</evidence>
<evidence type="ECO:0000256" key="9">
    <source>
        <dbReference type="ARBA" id="ARBA00022833"/>
    </source>
</evidence>
<keyword evidence="4 11" id="KW-0489">Methyltransferase</keyword>
<dbReference type="PANTHER" id="PTHR23068:SF25">
    <property type="entry name" value="DNA (CYTOSINE-5)-METHYLTRANSFERASE DRM2"/>
    <property type="match status" value="1"/>
</dbReference>
<dbReference type="PANTHER" id="PTHR23068">
    <property type="entry name" value="DNA CYTOSINE-5- -METHYLTRANSFERASE 3-RELATED"/>
    <property type="match status" value="1"/>
</dbReference>
<dbReference type="InterPro" id="IPR025766">
    <property type="entry name" value="ADD"/>
</dbReference>
<dbReference type="GO" id="GO:0008270">
    <property type="term" value="F:zinc ion binding"/>
    <property type="evidence" value="ECO:0007669"/>
    <property type="project" value="UniProtKB-KW"/>
</dbReference>
<dbReference type="SUPFAM" id="SSF53335">
    <property type="entry name" value="S-adenosyl-L-methionine-dependent methyltransferases"/>
    <property type="match status" value="1"/>
</dbReference>
<dbReference type="GO" id="GO:0032259">
    <property type="term" value="P:methylation"/>
    <property type="evidence" value="ECO:0007669"/>
    <property type="project" value="UniProtKB-KW"/>
</dbReference>
<evidence type="ECO:0000259" key="12">
    <source>
        <dbReference type="PROSITE" id="PS51533"/>
    </source>
</evidence>
<gene>
    <name evidence="13" type="primary">Dnmt3a-003</name>
</gene>
<dbReference type="EMBL" id="LR784616">
    <property type="protein sequence ID" value="CAB3239297.1"/>
    <property type="molecule type" value="mRNA"/>
</dbReference>
<evidence type="ECO:0000256" key="6">
    <source>
        <dbReference type="ARBA" id="ARBA00022691"/>
    </source>
</evidence>
<evidence type="ECO:0000256" key="4">
    <source>
        <dbReference type="ARBA" id="ARBA00022603"/>
    </source>
</evidence>
<dbReference type="AlphaFoldDB" id="A0A6F9DBX0"/>
<dbReference type="PROSITE" id="PS51533">
    <property type="entry name" value="ADD"/>
    <property type="match status" value="1"/>
</dbReference>
<dbReference type="GO" id="GO:0005634">
    <property type="term" value="C:nucleus"/>
    <property type="evidence" value="ECO:0007669"/>
    <property type="project" value="UniProtKB-SubCell"/>
</dbReference>
<evidence type="ECO:0000256" key="1">
    <source>
        <dbReference type="ARBA" id="ARBA00004123"/>
    </source>
</evidence>
<sequence>MAYFHDFVKFFKERSYYRNQLYQKAVDEAIAEACKRAEKSGISKEGGLNWAKDHFLPEGYVKLLPKLLTPAEMDSAPLLNGPMSSTQPTLKRKNKMLLQSSENSANDQDFSEQRKMALEKVQDGVIGLDQLCLCCGSLGVACEHPLFAGGICSVCEENYREYFYLLDEGGASCYCCVCSGGKEVLLCDNTNCCRCFCTSCLELFIGQEAAKKEMKKCPWICFLCIENDTHGLLKRKENGHQNLQKFMNNEKSALNFEILSLPKTIPPSQRKPIKVLSLFDGISTGLIALHEIGMKVDCYYACEIDHEAICVSEVRFPAEVKHVGDVTEITDKVLTEWGPFDLVIGGSPCNDLSIVNPARKGIWSDKGSGKLFFEFVRILRSCQLLSASCNKPFFWLFENVVYMDRASKQTISHFLQKSPVVLDAKYVSPAHRPRCFWGNLPGMNRPMVASGHHRLNLQECLEPGRCAQTQKLRTITTNLNSVSKRCVASGGNKEVSVLSNPVVLHPGNQLDTLWITEIERVFGFPDHYTDVRNMSRAARLRVLGKAWSVPVIKHLFAPLKDFFSCPE</sequence>
<organism evidence="13">
    <name type="scientific">Phallusia mammillata</name>
    <dbReference type="NCBI Taxonomy" id="59560"/>
    <lineage>
        <taxon>Eukaryota</taxon>
        <taxon>Metazoa</taxon>
        <taxon>Chordata</taxon>
        <taxon>Tunicata</taxon>
        <taxon>Ascidiacea</taxon>
        <taxon>Phlebobranchia</taxon>
        <taxon>Ascidiidae</taxon>
        <taxon>Phallusia</taxon>
    </lineage>
</organism>
<keyword evidence="6 11" id="KW-0949">S-adenosyl-L-methionine</keyword>
<evidence type="ECO:0000256" key="10">
    <source>
        <dbReference type="ARBA" id="ARBA00023242"/>
    </source>
</evidence>
<dbReference type="Gene3D" id="1.10.720.50">
    <property type="entry name" value="PWWP, helical domain"/>
    <property type="match status" value="1"/>
</dbReference>
<comment type="subcellular location">
    <subcellularLocation>
        <location evidence="1">Nucleus</location>
    </subcellularLocation>
</comment>
<feature type="domain" description="PHD-type" evidence="12">
    <location>
        <begin position="120"/>
        <end position="252"/>
    </location>
</feature>
<keyword evidence="7" id="KW-0479">Metal-binding</keyword>
<dbReference type="GO" id="GO:0003886">
    <property type="term" value="F:DNA (cytosine-5-)-methyltransferase activity"/>
    <property type="evidence" value="ECO:0007669"/>
    <property type="project" value="UniProtKB-EC"/>
</dbReference>
<dbReference type="Pfam" id="PF00145">
    <property type="entry name" value="DNA_methylase"/>
    <property type="match status" value="1"/>
</dbReference>
<dbReference type="Pfam" id="PF21255">
    <property type="entry name" value="DNMT3_ADD_GATA1-like"/>
    <property type="match status" value="1"/>
</dbReference>
<dbReference type="InterPro" id="IPR029063">
    <property type="entry name" value="SAM-dependent_MTases_sf"/>
</dbReference>
<dbReference type="Gene3D" id="3.40.50.150">
    <property type="entry name" value="Vaccinia Virus protein VP39"/>
    <property type="match status" value="2"/>
</dbReference>
<feature type="active site" evidence="11">
    <location>
        <position position="349"/>
    </location>
</feature>
<dbReference type="InterPro" id="IPR001525">
    <property type="entry name" value="C5_MeTfrase"/>
</dbReference>
<evidence type="ECO:0000256" key="5">
    <source>
        <dbReference type="ARBA" id="ARBA00022679"/>
    </source>
</evidence>
<evidence type="ECO:0000256" key="2">
    <source>
        <dbReference type="ARBA" id="ARBA00011975"/>
    </source>
</evidence>
<protein>
    <recommendedName>
        <fullName evidence="2">DNA (cytosine-5-)-methyltransferase</fullName>
        <ecNumber evidence="2">2.1.1.37</ecNumber>
    </recommendedName>
</protein>
<dbReference type="CDD" id="cd11725">
    <property type="entry name" value="ADDz_Dnmt3"/>
    <property type="match status" value="1"/>
</dbReference>
<keyword evidence="10" id="KW-0539">Nucleus</keyword>
<proteinExistence type="evidence at transcript level"/>
<dbReference type="InterPro" id="IPR050390">
    <property type="entry name" value="C5-Methyltransferase"/>
</dbReference>
<dbReference type="InterPro" id="IPR040552">
    <property type="entry name" value="DNMT3_ADD_GATA1-like"/>
</dbReference>
<keyword evidence="9" id="KW-0862">Zinc</keyword>
<dbReference type="EC" id="2.1.1.37" evidence="2"/>
<accession>A0A6F9DBX0</accession>
<comment type="similarity">
    <text evidence="11">Belongs to the class I-like SAM-binding methyltransferase superfamily. C5-methyltransferase family.</text>
</comment>
<evidence type="ECO:0000256" key="3">
    <source>
        <dbReference type="ARBA" id="ARBA00022491"/>
    </source>
</evidence>